<name>A0A218W6A2_PUNGR</name>
<evidence type="ECO:0000256" key="7">
    <source>
        <dbReference type="ARBA" id="ARBA00024211"/>
    </source>
</evidence>
<evidence type="ECO:0000256" key="4">
    <source>
        <dbReference type="ARBA" id="ARBA00022618"/>
    </source>
</evidence>
<dbReference type="InterPro" id="IPR048351">
    <property type="entry name" value="SOK_DIX"/>
</dbReference>
<evidence type="ECO:0000259" key="9">
    <source>
        <dbReference type="Pfam" id="PF06136"/>
    </source>
</evidence>
<evidence type="ECO:0000313" key="11">
    <source>
        <dbReference type="Proteomes" id="UP000197138"/>
    </source>
</evidence>
<dbReference type="EMBL" id="MTKT01005034">
    <property type="protein sequence ID" value="OWM68404.1"/>
    <property type="molecule type" value="Genomic_DNA"/>
</dbReference>
<dbReference type="GO" id="GO:0051301">
    <property type="term" value="P:cell division"/>
    <property type="evidence" value="ECO:0007669"/>
    <property type="project" value="UniProtKB-KW"/>
</dbReference>
<gene>
    <name evidence="10" type="ORF">CDL15_Pgr004886</name>
</gene>
<comment type="similarity">
    <text evidence="7">Belongs to the SOSEKI family.</text>
</comment>
<keyword evidence="4" id="KW-0132">Cell division</keyword>
<evidence type="ECO:0000256" key="5">
    <source>
        <dbReference type="ARBA" id="ARBA00023136"/>
    </source>
</evidence>
<feature type="compositionally biased region" description="Basic residues" evidence="8">
    <location>
        <begin position="79"/>
        <end position="95"/>
    </location>
</feature>
<keyword evidence="5" id="KW-0472">Membrane</keyword>
<keyword evidence="6" id="KW-0131">Cell cycle</keyword>
<proteinExistence type="inferred from homology"/>
<accession>A0A218W6A2</accession>
<keyword evidence="3" id="KW-1003">Cell membrane</keyword>
<evidence type="ECO:0000256" key="3">
    <source>
        <dbReference type="ARBA" id="ARBA00022475"/>
    </source>
</evidence>
<dbReference type="PANTHER" id="PTHR31083">
    <property type="entry name" value="UPSTREAM OF FLC PROTEIN (DUF966)"/>
    <property type="match status" value="1"/>
</dbReference>
<reference evidence="11" key="1">
    <citation type="journal article" date="2017" name="Plant J.">
        <title>The pomegranate (Punica granatum L.) genome and the genomics of punicalagin biosynthesis.</title>
        <authorList>
            <person name="Qin G."/>
            <person name="Xu C."/>
            <person name="Ming R."/>
            <person name="Tang H."/>
            <person name="Guyot R."/>
            <person name="Kramer E.M."/>
            <person name="Hu Y."/>
            <person name="Yi X."/>
            <person name="Qi Y."/>
            <person name="Xu X."/>
            <person name="Gao Z."/>
            <person name="Pan H."/>
            <person name="Jian J."/>
            <person name="Tian Y."/>
            <person name="Yue Z."/>
            <person name="Xu Y."/>
        </authorList>
    </citation>
    <scope>NUCLEOTIDE SEQUENCE [LARGE SCALE GENOMIC DNA]</scope>
    <source>
        <strain evidence="11">cv. Dabenzi</strain>
    </source>
</reference>
<evidence type="ECO:0000256" key="1">
    <source>
        <dbReference type="ARBA" id="ARBA00004413"/>
    </source>
</evidence>
<feature type="region of interest" description="Disordered" evidence="8">
    <location>
        <begin position="68"/>
        <end position="95"/>
    </location>
</feature>
<dbReference type="PANTHER" id="PTHR31083:SF4">
    <property type="entry name" value="PROTEIN SOSEKI 4-RELATED"/>
    <property type="match status" value="1"/>
</dbReference>
<evidence type="ECO:0000256" key="2">
    <source>
        <dbReference type="ARBA" id="ARBA00022473"/>
    </source>
</evidence>
<protein>
    <recommendedName>
        <fullName evidence="9">SOSEKI DIX-like domain-containing protein</fullName>
    </recommendedName>
</protein>
<evidence type="ECO:0000256" key="6">
    <source>
        <dbReference type="ARBA" id="ARBA00023306"/>
    </source>
</evidence>
<keyword evidence="2" id="KW-0217">Developmental protein</keyword>
<dbReference type="GO" id="GO:0005886">
    <property type="term" value="C:plasma membrane"/>
    <property type="evidence" value="ECO:0007669"/>
    <property type="project" value="UniProtKB-SubCell"/>
</dbReference>
<evidence type="ECO:0000313" key="10">
    <source>
        <dbReference type="EMBL" id="OWM68404.1"/>
    </source>
</evidence>
<dbReference type="InterPro" id="IPR010369">
    <property type="entry name" value="SOK"/>
</dbReference>
<comment type="subcellular location">
    <subcellularLocation>
        <location evidence="1">Cell membrane</location>
        <topology evidence="1">Peripheral membrane protein</topology>
        <orientation evidence="1">Cytoplasmic side</orientation>
    </subcellularLocation>
</comment>
<organism evidence="10 11">
    <name type="scientific">Punica granatum</name>
    <name type="common">Pomegranate</name>
    <dbReference type="NCBI Taxonomy" id="22663"/>
    <lineage>
        <taxon>Eukaryota</taxon>
        <taxon>Viridiplantae</taxon>
        <taxon>Streptophyta</taxon>
        <taxon>Embryophyta</taxon>
        <taxon>Tracheophyta</taxon>
        <taxon>Spermatophyta</taxon>
        <taxon>Magnoliopsida</taxon>
        <taxon>eudicotyledons</taxon>
        <taxon>Gunneridae</taxon>
        <taxon>Pentapetalae</taxon>
        <taxon>rosids</taxon>
        <taxon>malvids</taxon>
        <taxon>Myrtales</taxon>
        <taxon>Lythraceae</taxon>
        <taxon>Punica</taxon>
    </lineage>
</organism>
<feature type="domain" description="SOSEKI DIX-like" evidence="9">
    <location>
        <begin position="17"/>
        <end position="50"/>
    </location>
</feature>
<sequence length="95" mass="11179">MARPVFLVVETVNADRYVWSYNSGFVWQDLTENDFIYPSRGNEYVLKGRRRLANLPGDLQWTRQLRHMIGGGVPEGKSRKSRARSRRRKRTRPLS</sequence>
<dbReference type="Proteomes" id="UP000197138">
    <property type="component" value="Unassembled WGS sequence"/>
</dbReference>
<dbReference type="Pfam" id="PF06136">
    <property type="entry name" value="SOK"/>
    <property type="match status" value="1"/>
</dbReference>
<evidence type="ECO:0000256" key="8">
    <source>
        <dbReference type="SAM" id="MobiDB-lite"/>
    </source>
</evidence>
<dbReference type="AlphaFoldDB" id="A0A218W6A2"/>
<dbReference type="GO" id="GO:0051258">
    <property type="term" value="P:protein polymerization"/>
    <property type="evidence" value="ECO:0007669"/>
    <property type="project" value="UniProtKB-ARBA"/>
</dbReference>
<comment type="caution">
    <text evidence="10">The sequence shown here is derived from an EMBL/GenBank/DDBJ whole genome shotgun (WGS) entry which is preliminary data.</text>
</comment>